<dbReference type="GO" id="GO:0003677">
    <property type="term" value="F:DNA binding"/>
    <property type="evidence" value="ECO:0007669"/>
    <property type="project" value="UniProtKB-KW"/>
</dbReference>
<gene>
    <name evidence="3" type="primary">B-H2</name>
    <name evidence="3" type="ORF">EVAR_53622_1</name>
</gene>
<name>A0A4C1WYL1_EUMVA</name>
<sequence length="435" mass="48238">MCHGLTKKQTKELAFQYAEANNICPEKWMVDKAASVERLRGFMKRHKDLSVRKPESTSLSRATSFNKTNVGAFFEKLASLYGKYRFPPHMIFNADETGCSTVSAPPKIIAEKGSKQIGQDHMLNNGPSGALGLAHVSGWMTEDNFVKAMEHFVSHVKPTGENPALLLLDNHASHVNLRVIEFARKNFIKILTFPPHCSHRLQPLDVTVYGPFKTRYRIAMNEWMLSNIGKTVTIYQVAHFVKDAYLADFNMQNVTKGFITTGIYPLNSKIFSEDDFLTSFVTDRPDPTLSEAQTKWKRQTAVGLELLAEAGNYAAFQRLYGGYWAGVPYAQAPPDLYYRQAAASAAAASATAANTLQKPLPYSHAAIKCELCPAPRPACLGSLARSGHYAQARRSPSPDVDPGSPAPPPRSPHTPREPSTERRTDDDDDDEPIHV</sequence>
<reference evidence="3 4" key="1">
    <citation type="journal article" date="2019" name="Commun. Biol.">
        <title>The bagworm genome reveals a unique fibroin gene that provides high tensile strength.</title>
        <authorList>
            <person name="Kono N."/>
            <person name="Nakamura H."/>
            <person name="Ohtoshi R."/>
            <person name="Tomita M."/>
            <person name="Numata K."/>
            <person name="Arakawa K."/>
        </authorList>
    </citation>
    <scope>NUCLEOTIDE SEQUENCE [LARGE SCALE GENOMIC DNA]</scope>
</reference>
<evidence type="ECO:0000256" key="1">
    <source>
        <dbReference type="SAM" id="MobiDB-lite"/>
    </source>
</evidence>
<feature type="domain" description="DDE-1" evidence="2">
    <location>
        <begin position="135"/>
        <end position="258"/>
    </location>
</feature>
<dbReference type="STRING" id="151549.A0A4C1WYL1"/>
<feature type="compositionally biased region" description="Basic and acidic residues" evidence="1">
    <location>
        <begin position="414"/>
        <end position="425"/>
    </location>
</feature>
<keyword evidence="4" id="KW-1185">Reference proteome</keyword>
<dbReference type="Pfam" id="PF03184">
    <property type="entry name" value="DDE_1"/>
    <property type="match status" value="1"/>
</dbReference>
<dbReference type="OrthoDB" id="4327074at2759"/>
<organism evidence="3 4">
    <name type="scientific">Eumeta variegata</name>
    <name type="common">Bagworm moth</name>
    <name type="synonym">Eumeta japonica</name>
    <dbReference type="NCBI Taxonomy" id="151549"/>
    <lineage>
        <taxon>Eukaryota</taxon>
        <taxon>Metazoa</taxon>
        <taxon>Ecdysozoa</taxon>
        <taxon>Arthropoda</taxon>
        <taxon>Hexapoda</taxon>
        <taxon>Insecta</taxon>
        <taxon>Pterygota</taxon>
        <taxon>Neoptera</taxon>
        <taxon>Endopterygota</taxon>
        <taxon>Lepidoptera</taxon>
        <taxon>Glossata</taxon>
        <taxon>Ditrysia</taxon>
        <taxon>Tineoidea</taxon>
        <taxon>Psychidae</taxon>
        <taxon>Oiketicinae</taxon>
        <taxon>Eumeta</taxon>
    </lineage>
</organism>
<dbReference type="EMBL" id="BGZK01000695">
    <property type="protein sequence ID" value="GBP56548.1"/>
    <property type="molecule type" value="Genomic_DNA"/>
</dbReference>
<dbReference type="PANTHER" id="PTHR19303">
    <property type="entry name" value="TRANSPOSON"/>
    <property type="match status" value="1"/>
</dbReference>
<evidence type="ECO:0000313" key="4">
    <source>
        <dbReference type="Proteomes" id="UP000299102"/>
    </source>
</evidence>
<evidence type="ECO:0000313" key="3">
    <source>
        <dbReference type="EMBL" id="GBP56548.1"/>
    </source>
</evidence>
<keyword evidence="3" id="KW-0371">Homeobox</keyword>
<dbReference type="PANTHER" id="PTHR19303:SF74">
    <property type="entry name" value="POGO TRANSPOSABLE ELEMENT WITH KRAB DOMAIN"/>
    <property type="match status" value="1"/>
</dbReference>
<evidence type="ECO:0000259" key="2">
    <source>
        <dbReference type="Pfam" id="PF03184"/>
    </source>
</evidence>
<feature type="compositionally biased region" description="Low complexity" evidence="1">
    <location>
        <begin position="393"/>
        <end position="403"/>
    </location>
</feature>
<proteinExistence type="predicted"/>
<dbReference type="AlphaFoldDB" id="A0A4C1WYL1"/>
<dbReference type="InterPro" id="IPR004875">
    <property type="entry name" value="DDE_SF_endonuclease_dom"/>
</dbReference>
<feature type="region of interest" description="Disordered" evidence="1">
    <location>
        <begin position="387"/>
        <end position="435"/>
    </location>
</feature>
<keyword evidence="3" id="KW-0238">DNA-binding</keyword>
<comment type="caution">
    <text evidence="3">The sequence shown here is derived from an EMBL/GenBank/DDBJ whole genome shotgun (WGS) entry which is preliminary data.</text>
</comment>
<feature type="compositionally biased region" description="Acidic residues" evidence="1">
    <location>
        <begin position="426"/>
        <end position="435"/>
    </location>
</feature>
<protein>
    <submittedName>
        <fullName evidence="3">Homeobox protein B-H2</fullName>
    </submittedName>
</protein>
<accession>A0A4C1WYL1</accession>
<dbReference type="InterPro" id="IPR050863">
    <property type="entry name" value="CenT-Element_Derived"/>
</dbReference>
<dbReference type="GO" id="GO:0005634">
    <property type="term" value="C:nucleus"/>
    <property type="evidence" value="ECO:0007669"/>
    <property type="project" value="TreeGrafter"/>
</dbReference>
<dbReference type="Proteomes" id="UP000299102">
    <property type="component" value="Unassembled WGS sequence"/>
</dbReference>